<dbReference type="Pfam" id="PF01738">
    <property type="entry name" value="DLH"/>
    <property type="match status" value="1"/>
</dbReference>
<dbReference type="KEGG" id="rha:RHA1_ro00562"/>
<dbReference type="RefSeq" id="WP_011593821.1">
    <property type="nucleotide sequence ID" value="NC_008268.1"/>
</dbReference>
<dbReference type="InterPro" id="IPR000383">
    <property type="entry name" value="Xaa-Pro-like_dom"/>
</dbReference>
<protein>
    <submittedName>
        <fullName evidence="4">Possible hydrolase</fullName>
    </submittedName>
</protein>
<dbReference type="AlphaFoldDB" id="Q0SJ89"/>
<gene>
    <name evidence="4" type="ordered locus">RHA1_ro00562</name>
</gene>
<feature type="compositionally biased region" description="Low complexity" evidence="1">
    <location>
        <begin position="253"/>
        <end position="273"/>
    </location>
</feature>
<evidence type="ECO:0000256" key="1">
    <source>
        <dbReference type="SAM" id="MobiDB-lite"/>
    </source>
</evidence>
<dbReference type="eggNOG" id="COG1073">
    <property type="taxonomic scope" value="Bacteria"/>
</dbReference>
<evidence type="ECO:0000313" key="5">
    <source>
        <dbReference type="Proteomes" id="UP000008710"/>
    </source>
</evidence>
<feature type="region of interest" description="Disordered" evidence="1">
    <location>
        <begin position="240"/>
        <end position="324"/>
    </location>
</feature>
<proteinExistence type="predicted"/>
<feature type="compositionally biased region" description="Polar residues" evidence="1">
    <location>
        <begin position="240"/>
        <end position="252"/>
    </location>
</feature>
<accession>Q0SJ89</accession>
<evidence type="ECO:0000259" key="2">
    <source>
        <dbReference type="Pfam" id="PF01738"/>
    </source>
</evidence>
<evidence type="ECO:0000259" key="3">
    <source>
        <dbReference type="Pfam" id="PF02129"/>
    </source>
</evidence>
<dbReference type="Proteomes" id="UP000008710">
    <property type="component" value="Chromosome"/>
</dbReference>
<sequence>MTTKTTETVSVKTPYWDIAADIYFPPGFDESKQYPAIISAHPIGSCKEQTSGNVYGTALADAGYVVIAFDASYQGASGGEPRFTEDPTQRVQDFSFVVDHLVTLPYVDADRIGVLGICGGGGYSISAAKTERRIKVVGSVVGVNFGHLLHEAFSGYDPIATREAIAGQRTAEARGAEPNVENLLPPTVDAAAGTGLDVVEATDYYKTPRGEKPNGATRSLISRRAAGYGWDAFTHAKYSSPSRCVSSSETSPVRSVPTVTASRSTAAPAPRRSNSSWPKASRTTTCTTSPTRSGRLSTPSSPSTTRTSDRTSTHHNQKDSVMDSITFPNGPITMAGNLFLPDNFDPQASYAAVVTVHPGGGVKEQTAGLYAAKMAEEGFVALAYDASFQGESGGDPHHLEDPFARAEDVRAAVDFLQSLGYVDAERIGVLGVCAGGGYAVNAALTDYRIKAVTTVSAVNIGASFRRGWYGTDSDAAFFRENLAAHSEAN</sequence>
<dbReference type="InterPro" id="IPR029058">
    <property type="entry name" value="AB_hydrolase_fold"/>
</dbReference>
<keyword evidence="4" id="KW-0378">Hydrolase</keyword>
<feature type="compositionally biased region" description="Low complexity" evidence="1">
    <location>
        <begin position="281"/>
        <end position="306"/>
    </location>
</feature>
<dbReference type="HOGENOM" id="CLU_557659_0_0_11"/>
<feature type="compositionally biased region" description="Basic and acidic residues" evidence="1">
    <location>
        <begin position="307"/>
        <end position="321"/>
    </location>
</feature>
<dbReference type="GO" id="GO:0016787">
    <property type="term" value="F:hydrolase activity"/>
    <property type="evidence" value="ECO:0007669"/>
    <property type="project" value="UniProtKB-KW"/>
</dbReference>
<organism evidence="4 5">
    <name type="scientific">Rhodococcus jostii (strain RHA1)</name>
    <dbReference type="NCBI Taxonomy" id="101510"/>
    <lineage>
        <taxon>Bacteria</taxon>
        <taxon>Bacillati</taxon>
        <taxon>Actinomycetota</taxon>
        <taxon>Actinomycetes</taxon>
        <taxon>Mycobacteriales</taxon>
        <taxon>Nocardiaceae</taxon>
        <taxon>Rhodococcus</taxon>
    </lineage>
</organism>
<dbReference type="InterPro" id="IPR051411">
    <property type="entry name" value="Polyketide_trans_af380"/>
</dbReference>
<evidence type="ECO:0000313" key="4">
    <source>
        <dbReference type="EMBL" id="ABG92397.1"/>
    </source>
</evidence>
<dbReference type="Pfam" id="PF02129">
    <property type="entry name" value="Peptidase_S15"/>
    <property type="match status" value="1"/>
</dbReference>
<dbReference type="Gene3D" id="3.40.50.1820">
    <property type="entry name" value="alpha/beta hydrolase"/>
    <property type="match status" value="2"/>
</dbReference>
<dbReference type="SUPFAM" id="SSF53474">
    <property type="entry name" value="alpha/beta-Hydrolases"/>
    <property type="match status" value="2"/>
</dbReference>
<dbReference type="InterPro" id="IPR002925">
    <property type="entry name" value="Dienelactn_hydro"/>
</dbReference>
<feature type="domain" description="Xaa-Pro dipeptidyl-peptidase-like" evidence="3">
    <location>
        <begin position="18"/>
        <end position="141"/>
    </location>
</feature>
<dbReference type="EMBL" id="CP000431">
    <property type="protein sequence ID" value="ABG92397.1"/>
    <property type="molecule type" value="Genomic_DNA"/>
</dbReference>
<dbReference type="PANTHER" id="PTHR47751">
    <property type="entry name" value="SUPERFAMILY HYDROLASE, PUTATIVE (AFU_ORTHOLOGUE AFUA_2G16580)-RELATED"/>
    <property type="match status" value="1"/>
</dbReference>
<name>Q0SJ89_RHOJR</name>
<feature type="domain" description="Dienelactone hydrolase" evidence="2">
    <location>
        <begin position="346"/>
        <end position="452"/>
    </location>
</feature>
<dbReference type="PANTHER" id="PTHR47751:SF1">
    <property type="entry name" value="SUPERFAMILY HYDROLASE, PUTATIVE (AFU_ORTHOLOGUE AFUA_2G16580)-RELATED"/>
    <property type="match status" value="1"/>
</dbReference>
<reference evidence="5" key="1">
    <citation type="journal article" date="2006" name="Proc. Natl. Acad. Sci. U.S.A.">
        <title>The complete genome of Rhodococcus sp. RHA1 provides insights into a catabolic powerhouse.</title>
        <authorList>
            <person name="McLeod M.P."/>
            <person name="Warren R.L."/>
            <person name="Hsiao W.W.L."/>
            <person name="Araki N."/>
            <person name="Myhre M."/>
            <person name="Fernandes C."/>
            <person name="Miyazawa D."/>
            <person name="Wong W."/>
            <person name="Lillquist A.L."/>
            <person name="Wang D."/>
            <person name="Dosanjh M."/>
            <person name="Hara H."/>
            <person name="Petrescu A."/>
            <person name="Morin R.D."/>
            <person name="Yang G."/>
            <person name="Stott J.M."/>
            <person name="Schein J.E."/>
            <person name="Shin H."/>
            <person name="Smailus D."/>
            <person name="Siddiqui A.S."/>
            <person name="Marra M.A."/>
            <person name="Jones S.J.M."/>
            <person name="Holt R."/>
            <person name="Brinkman F.S.L."/>
            <person name="Miyauchi K."/>
            <person name="Fukuda M."/>
            <person name="Davies J.E."/>
            <person name="Mohn W.W."/>
            <person name="Eltis L.D."/>
        </authorList>
    </citation>
    <scope>NUCLEOTIDE SEQUENCE [LARGE SCALE GENOMIC DNA]</scope>
    <source>
        <strain evidence="5">RHA1</strain>
    </source>
</reference>